<evidence type="ECO:0000256" key="1">
    <source>
        <dbReference type="ARBA" id="ARBA00022729"/>
    </source>
</evidence>
<dbReference type="Proteomes" id="UP001341840">
    <property type="component" value="Unassembled WGS sequence"/>
</dbReference>
<keyword evidence="4" id="KW-1185">Reference proteome</keyword>
<gene>
    <name evidence="3" type="ORF">PIB30_103084</name>
</gene>
<keyword evidence="1" id="KW-0732">Signal</keyword>
<dbReference type="Pfam" id="PF23194">
    <property type="entry name" value="NOMO_5th"/>
    <property type="match status" value="1"/>
</dbReference>
<dbReference type="PANTHER" id="PTHR23303">
    <property type="entry name" value="CARBOXYPEPTIDASE REGULATORY REGION-CONTAINING"/>
    <property type="match status" value="1"/>
</dbReference>
<sequence>MGVEGVKIIVDGHERAITDNQGYYKLDQVTSKHYTIQAKKEHYKFRKLENYMVLPNMASIEDIYAISYDLCGLVRAVSGGPKAKVALTHGPENVKPQKKQTDGNGRFCFEVVPGEYRLSAIAENAPGLMFMPSYIDVVVKSPLLNVEFSQALVNIRGAVSCKEKCGPSVSVTLVRKDDKHNEDRKTIKLTTDSSEFLFSDVIPGKYRLEV</sequence>
<feature type="domain" description="NOMO fifth transthyretin-like" evidence="2">
    <location>
        <begin position="70"/>
        <end position="148"/>
    </location>
</feature>
<dbReference type="EMBL" id="JASCZI010184526">
    <property type="protein sequence ID" value="MED6190169.1"/>
    <property type="molecule type" value="Genomic_DNA"/>
</dbReference>
<evidence type="ECO:0000313" key="4">
    <source>
        <dbReference type="Proteomes" id="UP001341840"/>
    </source>
</evidence>
<proteinExistence type="predicted"/>
<reference evidence="3 4" key="1">
    <citation type="journal article" date="2023" name="Plants (Basel)">
        <title>Bridging the Gap: Combining Genomics and Transcriptomics Approaches to Understand Stylosanthes scabra, an Orphan Legume from the Brazilian Caatinga.</title>
        <authorList>
            <person name="Ferreira-Neto J.R.C."/>
            <person name="da Silva M.D."/>
            <person name="Binneck E."/>
            <person name="de Melo N.F."/>
            <person name="da Silva R.H."/>
            <person name="de Melo A.L.T.M."/>
            <person name="Pandolfi V."/>
            <person name="Bustamante F.O."/>
            <person name="Brasileiro-Vidal A.C."/>
            <person name="Benko-Iseppon A.M."/>
        </authorList>
    </citation>
    <scope>NUCLEOTIDE SEQUENCE [LARGE SCALE GENOMIC DNA]</scope>
    <source>
        <tissue evidence="3">Leaves</tissue>
    </source>
</reference>
<accession>A0ABU6WXY0</accession>
<dbReference type="PANTHER" id="PTHR23303:SF14">
    <property type="entry name" value="BOS COMPLEX SUBUNIT NOMO1-RELATED"/>
    <property type="match status" value="1"/>
</dbReference>
<dbReference type="SUPFAM" id="SSF49464">
    <property type="entry name" value="Carboxypeptidase regulatory domain-like"/>
    <property type="match status" value="1"/>
</dbReference>
<feature type="non-terminal residue" evidence="3">
    <location>
        <position position="210"/>
    </location>
</feature>
<comment type="caution">
    <text evidence="3">The sequence shown here is derived from an EMBL/GenBank/DDBJ whole genome shotgun (WGS) entry which is preliminary data.</text>
</comment>
<dbReference type="InterPro" id="IPR056190">
    <property type="entry name" value="NOMO_5th"/>
</dbReference>
<evidence type="ECO:0000259" key="2">
    <source>
        <dbReference type="Pfam" id="PF23194"/>
    </source>
</evidence>
<dbReference type="InterPro" id="IPR051417">
    <property type="entry name" value="SDr/BOS_complex"/>
</dbReference>
<protein>
    <recommendedName>
        <fullName evidence="2">NOMO fifth transthyretin-like domain-containing protein</fullName>
    </recommendedName>
</protein>
<name>A0ABU6WXY0_9FABA</name>
<dbReference type="InterPro" id="IPR008969">
    <property type="entry name" value="CarboxyPept-like_regulatory"/>
</dbReference>
<organism evidence="3 4">
    <name type="scientific">Stylosanthes scabra</name>
    <dbReference type="NCBI Taxonomy" id="79078"/>
    <lineage>
        <taxon>Eukaryota</taxon>
        <taxon>Viridiplantae</taxon>
        <taxon>Streptophyta</taxon>
        <taxon>Embryophyta</taxon>
        <taxon>Tracheophyta</taxon>
        <taxon>Spermatophyta</taxon>
        <taxon>Magnoliopsida</taxon>
        <taxon>eudicotyledons</taxon>
        <taxon>Gunneridae</taxon>
        <taxon>Pentapetalae</taxon>
        <taxon>rosids</taxon>
        <taxon>fabids</taxon>
        <taxon>Fabales</taxon>
        <taxon>Fabaceae</taxon>
        <taxon>Papilionoideae</taxon>
        <taxon>50 kb inversion clade</taxon>
        <taxon>dalbergioids sensu lato</taxon>
        <taxon>Dalbergieae</taxon>
        <taxon>Pterocarpus clade</taxon>
        <taxon>Stylosanthes</taxon>
    </lineage>
</organism>
<dbReference type="Gene3D" id="2.60.40.1120">
    <property type="entry name" value="Carboxypeptidase-like, regulatory domain"/>
    <property type="match status" value="1"/>
</dbReference>
<evidence type="ECO:0000313" key="3">
    <source>
        <dbReference type="EMBL" id="MED6190169.1"/>
    </source>
</evidence>